<protein>
    <submittedName>
        <fullName evidence="5">AraC family transcriptional regulator</fullName>
    </submittedName>
</protein>
<reference evidence="5 6" key="1">
    <citation type="submission" date="2020-04" db="EMBL/GenBank/DDBJ databases">
        <authorList>
            <person name="Yin C."/>
        </authorList>
    </citation>
    <scope>NUCLEOTIDE SEQUENCE [LARGE SCALE GENOMIC DNA]</scope>
    <source>
        <strain evidence="5 6">Ae27</strain>
    </source>
</reference>
<evidence type="ECO:0000256" key="1">
    <source>
        <dbReference type="ARBA" id="ARBA00023015"/>
    </source>
</evidence>
<dbReference type="Pfam" id="PF20240">
    <property type="entry name" value="DUF6597"/>
    <property type="match status" value="1"/>
</dbReference>
<dbReference type="Pfam" id="PF12833">
    <property type="entry name" value="HTH_18"/>
    <property type="match status" value="1"/>
</dbReference>
<dbReference type="Proteomes" id="UP000570474">
    <property type="component" value="Unassembled WGS sequence"/>
</dbReference>
<dbReference type="GO" id="GO:0003700">
    <property type="term" value="F:DNA-binding transcription factor activity"/>
    <property type="evidence" value="ECO:0007669"/>
    <property type="project" value="InterPro"/>
</dbReference>
<dbReference type="InterPro" id="IPR046532">
    <property type="entry name" value="DUF6597"/>
</dbReference>
<comment type="caution">
    <text evidence="5">The sequence shown here is derived from an EMBL/GenBank/DDBJ whole genome shotgun (WGS) entry which is preliminary data.</text>
</comment>
<evidence type="ECO:0000256" key="3">
    <source>
        <dbReference type="ARBA" id="ARBA00023163"/>
    </source>
</evidence>
<keyword evidence="6" id="KW-1185">Reference proteome</keyword>
<evidence type="ECO:0000313" key="6">
    <source>
        <dbReference type="Proteomes" id="UP000570474"/>
    </source>
</evidence>
<accession>A0A847S420</accession>
<name>A0A847S420_9BACT</name>
<dbReference type="Gene3D" id="1.10.10.60">
    <property type="entry name" value="Homeodomain-like"/>
    <property type="match status" value="1"/>
</dbReference>
<feature type="domain" description="HTH araC/xylS-type" evidence="4">
    <location>
        <begin position="193"/>
        <end position="269"/>
    </location>
</feature>
<evidence type="ECO:0000313" key="5">
    <source>
        <dbReference type="EMBL" id="NLR67858.1"/>
    </source>
</evidence>
<dbReference type="InterPro" id="IPR050204">
    <property type="entry name" value="AraC_XylS_family_regulators"/>
</dbReference>
<dbReference type="PANTHER" id="PTHR46796">
    <property type="entry name" value="HTH-TYPE TRANSCRIPTIONAL ACTIVATOR RHAS-RELATED"/>
    <property type="match status" value="1"/>
</dbReference>
<keyword evidence="1" id="KW-0805">Transcription regulation</keyword>
<keyword evidence="2" id="KW-0238">DNA-binding</keyword>
<evidence type="ECO:0000259" key="4">
    <source>
        <dbReference type="PROSITE" id="PS01124"/>
    </source>
</evidence>
<dbReference type="PANTHER" id="PTHR46796:SF13">
    <property type="entry name" value="HTH-TYPE TRANSCRIPTIONAL ACTIVATOR RHAS"/>
    <property type="match status" value="1"/>
</dbReference>
<evidence type="ECO:0000256" key="2">
    <source>
        <dbReference type="ARBA" id="ARBA00023125"/>
    </source>
</evidence>
<dbReference type="SMART" id="SM00342">
    <property type="entry name" value="HTH_ARAC"/>
    <property type="match status" value="1"/>
</dbReference>
<dbReference type="InterPro" id="IPR018060">
    <property type="entry name" value="HTH_AraC"/>
</dbReference>
<sequence>MKKYPNSSVYRPLQPAIHAERDNASYQERLPSLPLAPYICCYWQLASQPSLLHPFVYRVVADGCIDIFFHTQQPQDIYVMGFSTTYTEFPLDVPFNYIGVRFMPAAFPLLFGVNAAALTNRFEHLRDVVPALALALAQQTAGLDNLQALQPVLNHYFEKILAGLSADADSRLLEAMDLILRTGGNIRLETELHSGVSPRHLRRLFDFYIGESPKTFSKVVRFQQLLHAIPTADSLRADKMFYDAGYYDQAHFIKEFKAMYGLSPTVALR</sequence>
<dbReference type="EMBL" id="JABAIA010000003">
    <property type="protein sequence ID" value="NLR67858.1"/>
    <property type="molecule type" value="Genomic_DNA"/>
</dbReference>
<organism evidence="5 6">
    <name type="scientific">Chitinophaga varians</name>
    <dbReference type="NCBI Taxonomy" id="2202339"/>
    <lineage>
        <taxon>Bacteria</taxon>
        <taxon>Pseudomonadati</taxon>
        <taxon>Bacteroidota</taxon>
        <taxon>Chitinophagia</taxon>
        <taxon>Chitinophagales</taxon>
        <taxon>Chitinophagaceae</taxon>
        <taxon>Chitinophaga</taxon>
    </lineage>
</organism>
<gene>
    <name evidence="5" type="ORF">HGH92_26365</name>
</gene>
<dbReference type="PROSITE" id="PS01124">
    <property type="entry name" value="HTH_ARAC_FAMILY_2"/>
    <property type="match status" value="1"/>
</dbReference>
<dbReference type="AlphaFoldDB" id="A0A847S420"/>
<keyword evidence="3" id="KW-0804">Transcription</keyword>
<proteinExistence type="predicted"/>
<dbReference type="GO" id="GO:0043565">
    <property type="term" value="F:sequence-specific DNA binding"/>
    <property type="evidence" value="ECO:0007669"/>
    <property type="project" value="InterPro"/>
</dbReference>